<dbReference type="SUPFAM" id="SSF53335">
    <property type="entry name" value="S-adenosyl-L-methionine-dependent methyltransferases"/>
    <property type="match status" value="1"/>
</dbReference>
<name>A0ABP1DW65_9APHY</name>
<evidence type="ECO:0000256" key="1">
    <source>
        <dbReference type="ARBA" id="ARBA00005179"/>
    </source>
</evidence>
<dbReference type="InterPro" id="IPR029063">
    <property type="entry name" value="SAM-dependent_MTases_sf"/>
</dbReference>
<dbReference type="EMBL" id="OZ037949">
    <property type="protein sequence ID" value="CAL1710844.1"/>
    <property type="molecule type" value="Genomic_DNA"/>
</dbReference>
<dbReference type="Pfam" id="PF13649">
    <property type="entry name" value="Methyltransf_25"/>
    <property type="match status" value="1"/>
</dbReference>
<comment type="pathway">
    <text evidence="1">Secondary metabolite biosynthesis.</text>
</comment>
<evidence type="ECO:0000256" key="4">
    <source>
        <dbReference type="ARBA" id="ARBA00038314"/>
    </source>
</evidence>
<dbReference type="InterPro" id="IPR041698">
    <property type="entry name" value="Methyltransf_25"/>
</dbReference>
<dbReference type="Gene3D" id="3.40.50.150">
    <property type="entry name" value="Vaccinia Virus protein VP39"/>
    <property type="match status" value="1"/>
</dbReference>
<reference evidence="7" key="1">
    <citation type="submission" date="2024-04" db="EMBL/GenBank/DDBJ databases">
        <authorList>
            <person name="Shaw F."/>
            <person name="Minotto A."/>
        </authorList>
    </citation>
    <scope>NUCLEOTIDE SEQUENCE [LARGE SCALE GENOMIC DNA]</scope>
</reference>
<accession>A0ABP1DW65</accession>
<dbReference type="PANTHER" id="PTHR35897:SF1">
    <property type="entry name" value="METHYLTRANSFERASE AUSD"/>
    <property type="match status" value="1"/>
</dbReference>
<gene>
    <name evidence="6" type="ORF">GFSPODELE1_LOCUS8037</name>
</gene>
<dbReference type="InterPro" id="IPR051654">
    <property type="entry name" value="Meroterpenoid_MTases"/>
</dbReference>
<feature type="domain" description="Methyltransferase" evidence="5">
    <location>
        <begin position="95"/>
        <end position="185"/>
    </location>
</feature>
<evidence type="ECO:0000256" key="3">
    <source>
        <dbReference type="ARBA" id="ARBA00022691"/>
    </source>
</evidence>
<keyword evidence="2" id="KW-0808">Transferase</keyword>
<protein>
    <recommendedName>
        <fullName evidence="5">Methyltransferase domain-containing protein</fullName>
    </recommendedName>
</protein>
<evidence type="ECO:0000256" key="2">
    <source>
        <dbReference type="ARBA" id="ARBA00022679"/>
    </source>
</evidence>
<evidence type="ECO:0000259" key="5">
    <source>
        <dbReference type="Pfam" id="PF13649"/>
    </source>
</evidence>
<organism evidence="6 7">
    <name type="scientific">Somion occarium</name>
    <dbReference type="NCBI Taxonomy" id="3059160"/>
    <lineage>
        <taxon>Eukaryota</taxon>
        <taxon>Fungi</taxon>
        <taxon>Dikarya</taxon>
        <taxon>Basidiomycota</taxon>
        <taxon>Agaricomycotina</taxon>
        <taxon>Agaricomycetes</taxon>
        <taxon>Polyporales</taxon>
        <taxon>Cerrenaceae</taxon>
        <taxon>Somion</taxon>
    </lineage>
</organism>
<dbReference type="PANTHER" id="PTHR35897">
    <property type="entry name" value="METHYLTRANSFERASE AUSD"/>
    <property type="match status" value="1"/>
</dbReference>
<comment type="similarity">
    <text evidence="4">Belongs to the class I-like SAM-binding methyltransferase superfamily.</text>
</comment>
<keyword evidence="7" id="KW-1185">Reference proteome</keyword>
<dbReference type="Proteomes" id="UP001497453">
    <property type="component" value="Chromosome 6"/>
</dbReference>
<keyword evidence="3" id="KW-0949">S-adenosyl-L-methionine</keyword>
<proteinExistence type="inferred from homology"/>
<evidence type="ECO:0000313" key="6">
    <source>
        <dbReference type="EMBL" id="CAL1710844.1"/>
    </source>
</evidence>
<sequence length="300" mass="33992">MPEITKEIQLDPSVIPPLDPSLLSLSEQEKEFLHATISSDDEALKKKVYEVQKIAYAQHAYPCIRAFHFVNLMMSENPIYPRVLEAGKGGNTLLLDLGCCMGTDVRKLVYDGYPANRVIGCDLRQDFIDQGYHLFGDKDTSPIRFFTGDIFDVPVKLAEPSGIVQVDTFKITGLEQLRGALTHFYAGALFHLFDEPTQYELACRVATLVKLEPGTVVFGRHQALPEERLIDDHLGRTRYGHSPQSWAKLWIKVIGELRSPEFAESHVKVEAFLNEGFNVHVFQARHQTHMLVWSIKSPRL</sequence>
<evidence type="ECO:0000313" key="7">
    <source>
        <dbReference type="Proteomes" id="UP001497453"/>
    </source>
</evidence>